<dbReference type="EMBL" id="AP019400">
    <property type="protein sequence ID" value="BBI31804.1"/>
    <property type="molecule type" value="Genomic_DNA"/>
</dbReference>
<sequence length="362" mass="40985">MNIYINARFLTQSVTGVQRYAIELVKHWDQLLEESRDDREQFSITLLAPRKIIHKLELKHIKVKQTGTFGGHPWEQLVLPYYARKGLLINLCNTGPLLMRNQIVTIHDMAVFEYPKSYSFLFRNAYKIIQKALGIRALRIMTVSKFSKSQLMAHCRIKENKISVVELGKEHMQRLEPDREWLNHHQLAKQNYLLAVSSMNPSKNFSNIVRAIEMLEGVDYQIVIAGGTNGKVFSAAGLPHSDKVKLLGYVTDRQLKALYEGAACFLFPSIYEGFGLPPLEAMTCGTPVIVSRSASLPEVCGEATIYCNPNDPTDIASKISQVMKDTHLRQSLSVKGLERASGFSWEKCARQSWDVVKEVVQA</sequence>
<evidence type="ECO:0000259" key="2">
    <source>
        <dbReference type="Pfam" id="PF00534"/>
    </source>
</evidence>
<name>A0A3T1D142_9BACL</name>
<dbReference type="Gene3D" id="3.40.50.2000">
    <property type="entry name" value="Glycogen Phosphorylase B"/>
    <property type="match status" value="2"/>
</dbReference>
<organism evidence="3 4">
    <name type="scientific">Cohnella abietis</name>
    <dbReference type="NCBI Taxonomy" id="2507935"/>
    <lineage>
        <taxon>Bacteria</taxon>
        <taxon>Bacillati</taxon>
        <taxon>Bacillota</taxon>
        <taxon>Bacilli</taxon>
        <taxon>Bacillales</taxon>
        <taxon>Paenibacillaceae</taxon>
        <taxon>Cohnella</taxon>
    </lineage>
</organism>
<dbReference type="GO" id="GO:0016757">
    <property type="term" value="F:glycosyltransferase activity"/>
    <property type="evidence" value="ECO:0007669"/>
    <property type="project" value="InterPro"/>
</dbReference>
<evidence type="ECO:0000313" key="4">
    <source>
        <dbReference type="Proteomes" id="UP000289856"/>
    </source>
</evidence>
<proteinExistence type="predicted"/>
<dbReference type="GO" id="GO:0009103">
    <property type="term" value="P:lipopolysaccharide biosynthetic process"/>
    <property type="evidence" value="ECO:0007669"/>
    <property type="project" value="TreeGrafter"/>
</dbReference>
<keyword evidence="4" id="KW-1185">Reference proteome</keyword>
<evidence type="ECO:0000313" key="3">
    <source>
        <dbReference type="EMBL" id="BBI31804.1"/>
    </source>
</evidence>
<accession>A0A3T1D142</accession>
<dbReference type="RefSeq" id="WP_130605865.1">
    <property type="nucleotide sequence ID" value="NZ_AP019400.1"/>
</dbReference>
<gene>
    <name evidence="3" type="ORF">KCTCHS21_12030</name>
</gene>
<dbReference type="KEGG" id="cohn:KCTCHS21_12030"/>
<dbReference type="FunFam" id="3.40.50.2000:FF:000119">
    <property type="entry name" value="Glycosyl transferase group 1"/>
    <property type="match status" value="1"/>
</dbReference>
<dbReference type="OrthoDB" id="9797829at2"/>
<dbReference type="Pfam" id="PF00534">
    <property type="entry name" value="Glycos_transf_1"/>
    <property type="match status" value="1"/>
</dbReference>
<dbReference type="AlphaFoldDB" id="A0A3T1D142"/>
<reference evidence="3 4" key="1">
    <citation type="submission" date="2019-01" db="EMBL/GenBank/DDBJ databases">
        <title>Complete genome sequence of Cohnella hallensis HS21 isolated from Korean fir (Abies koreana) rhizospheric soil.</title>
        <authorList>
            <person name="Jiang L."/>
            <person name="Kang S.W."/>
            <person name="Kim S."/>
            <person name="Jung J."/>
            <person name="Kim C.Y."/>
            <person name="Kim D.H."/>
            <person name="Kim S.W."/>
            <person name="Lee J."/>
        </authorList>
    </citation>
    <scope>NUCLEOTIDE SEQUENCE [LARGE SCALE GENOMIC DNA]</scope>
    <source>
        <strain evidence="3 4">HS21</strain>
    </source>
</reference>
<dbReference type="InterPro" id="IPR001296">
    <property type="entry name" value="Glyco_trans_1"/>
</dbReference>
<feature type="domain" description="Glycosyl transferase family 1" evidence="2">
    <location>
        <begin position="187"/>
        <end position="335"/>
    </location>
</feature>
<keyword evidence="1 3" id="KW-0808">Transferase</keyword>
<dbReference type="PANTHER" id="PTHR46401:SF2">
    <property type="entry name" value="GLYCOSYLTRANSFERASE WBBK-RELATED"/>
    <property type="match status" value="1"/>
</dbReference>
<protein>
    <submittedName>
        <fullName evidence="3">Glycosyl transferase family 1</fullName>
    </submittedName>
</protein>
<dbReference type="SUPFAM" id="SSF53756">
    <property type="entry name" value="UDP-Glycosyltransferase/glycogen phosphorylase"/>
    <property type="match status" value="1"/>
</dbReference>
<dbReference type="Proteomes" id="UP000289856">
    <property type="component" value="Chromosome"/>
</dbReference>
<dbReference type="CDD" id="cd03809">
    <property type="entry name" value="GT4_MtfB-like"/>
    <property type="match status" value="1"/>
</dbReference>
<evidence type="ECO:0000256" key="1">
    <source>
        <dbReference type="ARBA" id="ARBA00022679"/>
    </source>
</evidence>
<dbReference type="PANTHER" id="PTHR46401">
    <property type="entry name" value="GLYCOSYLTRANSFERASE WBBK-RELATED"/>
    <property type="match status" value="1"/>
</dbReference>